<evidence type="ECO:0000256" key="14">
    <source>
        <dbReference type="HAMAP-Rule" id="MF_00248"/>
    </source>
</evidence>
<dbReference type="HAMAP" id="MF_00248">
    <property type="entry name" value="HslV"/>
    <property type="match status" value="1"/>
</dbReference>
<dbReference type="GO" id="GO:0046872">
    <property type="term" value="F:metal ion binding"/>
    <property type="evidence" value="ECO:0007669"/>
    <property type="project" value="UniProtKB-KW"/>
</dbReference>
<evidence type="ECO:0000256" key="7">
    <source>
        <dbReference type="ARBA" id="ARBA00022723"/>
    </source>
</evidence>
<keyword evidence="5 14" id="KW-0645">Protease</keyword>
<keyword evidence="9 14" id="KW-0915">Sodium</keyword>
<name>A0AAU7DJ81_9BACT</name>
<feature type="binding site" evidence="14">
    <location>
        <position position="175"/>
    </location>
    <ligand>
        <name>Na(+)</name>
        <dbReference type="ChEBI" id="CHEBI:29101"/>
    </ligand>
</feature>
<comment type="catalytic activity">
    <reaction evidence="10 14">
        <text>ATP-dependent cleavage of peptide bonds with broad specificity.</text>
        <dbReference type="EC" id="3.4.25.2"/>
    </reaction>
</comment>
<dbReference type="NCBIfam" id="TIGR03692">
    <property type="entry name" value="ATP_dep_HslV"/>
    <property type="match status" value="1"/>
</dbReference>
<accession>A0AAU7DJ81</accession>
<dbReference type="AlphaFoldDB" id="A0AAU7DJ81"/>
<evidence type="ECO:0000256" key="4">
    <source>
        <dbReference type="ARBA" id="ARBA00022533"/>
    </source>
</evidence>
<evidence type="ECO:0000256" key="13">
    <source>
        <dbReference type="ARBA" id="ARBA00074399"/>
    </source>
</evidence>
<evidence type="ECO:0000256" key="11">
    <source>
        <dbReference type="ARBA" id="ARBA00064434"/>
    </source>
</evidence>
<evidence type="ECO:0000256" key="5">
    <source>
        <dbReference type="ARBA" id="ARBA00022670"/>
    </source>
</evidence>
<dbReference type="GO" id="GO:0051603">
    <property type="term" value="P:proteolysis involved in protein catabolic process"/>
    <property type="evidence" value="ECO:0007669"/>
    <property type="project" value="InterPro"/>
</dbReference>
<protein>
    <recommendedName>
        <fullName evidence="13 14">ATP-dependent protease subunit HslV</fullName>
        <ecNumber evidence="12 14">3.4.25.2</ecNumber>
    </recommendedName>
</protein>
<comment type="activity regulation">
    <text evidence="14">Allosterically activated by HslU binding.</text>
</comment>
<dbReference type="EC" id="3.4.25.2" evidence="12 14"/>
<keyword evidence="6 14" id="KW-0888">Threonine protease</keyword>
<dbReference type="InterPro" id="IPR023333">
    <property type="entry name" value="Proteasome_suB-type"/>
</dbReference>
<dbReference type="GO" id="GO:0009376">
    <property type="term" value="C:HslUV protease complex"/>
    <property type="evidence" value="ECO:0007669"/>
    <property type="project" value="UniProtKB-UniRule"/>
</dbReference>
<organism evidence="15">
    <name type="scientific">Telmatobacter sp. DSM 110680</name>
    <dbReference type="NCBI Taxonomy" id="3036704"/>
    <lineage>
        <taxon>Bacteria</taxon>
        <taxon>Pseudomonadati</taxon>
        <taxon>Acidobacteriota</taxon>
        <taxon>Terriglobia</taxon>
        <taxon>Terriglobales</taxon>
        <taxon>Acidobacteriaceae</taxon>
        <taxon>Telmatobacter</taxon>
    </lineage>
</organism>
<dbReference type="GO" id="GO:0004298">
    <property type="term" value="F:threonine-type endopeptidase activity"/>
    <property type="evidence" value="ECO:0007669"/>
    <property type="project" value="UniProtKB-KW"/>
</dbReference>
<keyword evidence="8 14" id="KW-0378">Hydrolase</keyword>
<dbReference type="GO" id="GO:0005839">
    <property type="term" value="C:proteasome core complex"/>
    <property type="evidence" value="ECO:0007669"/>
    <property type="project" value="InterPro"/>
</dbReference>
<evidence type="ECO:0000256" key="10">
    <source>
        <dbReference type="ARBA" id="ARBA00052385"/>
    </source>
</evidence>
<dbReference type="InterPro" id="IPR001353">
    <property type="entry name" value="Proteasome_sua/b"/>
</dbReference>
<keyword evidence="3 14" id="KW-0963">Cytoplasm</keyword>
<dbReference type="Pfam" id="PF00227">
    <property type="entry name" value="Proteasome"/>
    <property type="match status" value="1"/>
</dbReference>
<feature type="binding site" evidence="14">
    <location>
        <position position="172"/>
    </location>
    <ligand>
        <name>Na(+)</name>
        <dbReference type="ChEBI" id="CHEBI:29101"/>
    </ligand>
</feature>
<dbReference type="CDD" id="cd01913">
    <property type="entry name" value="protease_HslV"/>
    <property type="match status" value="1"/>
</dbReference>
<dbReference type="InterPro" id="IPR029055">
    <property type="entry name" value="Ntn_hydrolases_N"/>
</dbReference>
<dbReference type="Gene3D" id="3.60.20.10">
    <property type="entry name" value="Glutamine Phosphoribosylpyrophosphate, subunit 1, domain 1"/>
    <property type="match status" value="1"/>
</dbReference>
<evidence type="ECO:0000256" key="9">
    <source>
        <dbReference type="ARBA" id="ARBA00023053"/>
    </source>
</evidence>
<evidence type="ECO:0000313" key="15">
    <source>
        <dbReference type="EMBL" id="XBH17147.1"/>
    </source>
</evidence>
<evidence type="ECO:0000256" key="2">
    <source>
        <dbReference type="ARBA" id="ARBA00006053"/>
    </source>
</evidence>
<comment type="subunit">
    <text evidence="11 14">A double ring-shaped homohexamer of HslV is capped on each side by a ring-shaped HslU homohexamer. The assembly of the HslU/HslV complex is dependent on binding of ATP.</text>
</comment>
<proteinExistence type="inferred from homology"/>
<dbReference type="EMBL" id="CP121196">
    <property type="protein sequence ID" value="XBH17147.1"/>
    <property type="molecule type" value="Genomic_DNA"/>
</dbReference>
<dbReference type="PROSITE" id="PS51476">
    <property type="entry name" value="PROTEASOME_BETA_2"/>
    <property type="match status" value="1"/>
</dbReference>
<dbReference type="RefSeq" id="WP_348262378.1">
    <property type="nucleotide sequence ID" value="NZ_CP121196.1"/>
</dbReference>
<keyword evidence="4 14" id="KW-0021">Allosteric enzyme</keyword>
<comment type="subcellular location">
    <subcellularLocation>
        <location evidence="1 14">Cytoplasm</location>
    </subcellularLocation>
</comment>
<evidence type="ECO:0000256" key="8">
    <source>
        <dbReference type="ARBA" id="ARBA00022801"/>
    </source>
</evidence>
<evidence type="ECO:0000256" key="12">
    <source>
        <dbReference type="ARBA" id="ARBA00066335"/>
    </source>
</evidence>
<comment type="similarity">
    <text evidence="2 14">Belongs to the peptidase T1B family. HslV subfamily.</text>
</comment>
<dbReference type="NCBIfam" id="NF003964">
    <property type="entry name" value="PRK05456.1"/>
    <property type="match status" value="1"/>
</dbReference>
<dbReference type="PIRSF" id="PIRSF039093">
    <property type="entry name" value="HslV"/>
    <property type="match status" value="1"/>
</dbReference>
<sequence length="189" mass="20599">MSTTRKSASAERRIRSTTVICVRRNGLVVMAADGQVTMSDHVLKHSAKKIRRLYQDKILAGFAGSTADAFNLFTRFETKLEQYAGNLNRAAVELAKDWRTDKMLRNLEALLVVADKGQTFLLSGSGDVIDPDEPIAAIGSGGSYATAAARALLENTDMDAHEIAAKAMKIAADICIYTNDRITFEELKG</sequence>
<evidence type="ECO:0000256" key="3">
    <source>
        <dbReference type="ARBA" id="ARBA00022490"/>
    </source>
</evidence>
<evidence type="ECO:0000256" key="6">
    <source>
        <dbReference type="ARBA" id="ARBA00022698"/>
    </source>
</evidence>
<comment type="function">
    <text evidence="14">Protease subunit of a proteasome-like degradation complex believed to be a general protein degrading machinery.</text>
</comment>
<evidence type="ECO:0000256" key="1">
    <source>
        <dbReference type="ARBA" id="ARBA00004496"/>
    </source>
</evidence>
<feature type="binding site" evidence="14">
    <location>
        <position position="178"/>
    </location>
    <ligand>
        <name>Na(+)</name>
        <dbReference type="ChEBI" id="CHEBI:29101"/>
    </ligand>
</feature>
<dbReference type="SUPFAM" id="SSF56235">
    <property type="entry name" value="N-terminal nucleophile aminohydrolases (Ntn hydrolases)"/>
    <property type="match status" value="1"/>
</dbReference>
<dbReference type="PANTHER" id="PTHR32194:SF0">
    <property type="entry name" value="ATP-DEPENDENT PROTEASE SUBUNIT HSLV"/>
    <property type="match status" value="1"/>
</dbReference>
<reference evidence="15" key="1">
    <citation type="submission" date="2023-03" db="EMBL/GenBank/DDBJ databases">
        <title>Edaphobacter sp.</title>
        <authorList>
            <person name="Huber K.J."/>
            <person name="Papendorf J."/>
            <person name="Pilke C."/>
            <person name="Bunk B."/>
            <person name="Sproeer C."/>
            <person name="Pester M."/>
        </authorList>
    </citation>
    <scope>NUCLEOTIDE SEQUENCE</scope>
    <source>
        <strain evidence="15">DSM 110680</strain>
    </source>
</reference>
<feature type="active site" evidence="14">
    <location>
        <position position="17"/>
    </location>
</feature>
<dbReference type="InterPro" id="IPR022281">
    <property type="entry name" value="ATP-dep_Prtase_HsIV_su"/>
</dbReference>
<dbReference type="PANTHER" id="PTHR32194">
    <property type="entry name" value="METALLOPROTEASE TLDD"/>
    <property type="match status" value="1"/>
</dbReference>
<gene>
    <name evidence="14 15" type="primary">hslV</name>
    <name evidence="15" type="ORF">P8935_21590</name>
</gene>
<keyword evidence="7 14" id="KW-0479">Metal-binding</keyword>
<dbReference type="FunFam" id="3.60.20.10:FF:000002">
    <property type="entry name" value="ATP-dependent protease subunit HslV"/>
    <property type="match status" value="1"/>
</dbReference>